<dbReference type="WBParaSite" id="JU765_v2.g5669.t1">
    <property type="protein sequence ID" value="JU765_v2.g5669.t1"/>
    <property type="gene ID" value="JU765_v2.g5669"/>
</dbReference>
<organism evidence="1 2">
    <name type="scientific">Panagrolaimus sp. JU765</name>
    <dbReference type="NCBI Taxonomy" id="591449"/>
    <lineage>
        <taxon>Eukaryota</taxon>
        <taxon>Metazoa</taxon>
        <taxon>Ecdysozoa</taxon>
        <taxon>Nematoda</taxon>
        <taxon>Chromadorea</taxon>
        <taxon>Rhabditida</taxon>
        <taxon>Tylenchina</taxon>
        <taxon>Panagrolaimomorpha</taxon>
        <taxon>Panagrolaimoidea</taxon>
        <taxon>Panagrolaimidae</taxon>
        <taxon>Panagrolaimus</taxon>
    </lineage>
</organism>
<reference evidence="2" key="1">
    <citation type="submission" date="2022-11" db="UniProtKB">
        <authorList>
            <consortium name="WormBaseParasite"/>
        </authorList>
    </citation>
    <scope>IDENTIFICATION</scope>
</reference>
<accession>A0AC34RD86</accession>
<name>A0AC34RD86_9BILA</name>
<protein>
    <submittedName>
        <fullName evidence="2">BRCT domain-containing protein</fullName>
    </submittedName>
</protein>
<proteinExistence type="predicted"/>
<dbReference type="Proteomes" id="UP000887576">
    <property type="component" value="Unplaced"/>
</dbReference>
<evidence type="ECO:0000313" key="1">
    <source>
        <dbReference type="Proteomes" id="UP000887576"/>
    </source>
</evidence>
<evidence type="ECO:0000313" key="2">
    <source>
        <dbReference type="WBParaSite" id="JU765_v2.g5669.t1"/>
    </source>
</evidence>
<sequence length="180" mass="20703">MIKKCGGIVCDGNRSIDLLIADFAASSKFIAARNQEIPIITKDWVRFVYDRAMALDYHFHGLDVIQDYLSDLQAPPQPPAQLEMPENFDLFGQQQQPPAQLEMPEDFGLVGQQQQPPVHQNVEPETEYEISLKMLLKDYQKIVRKLKNDPGNDKSGEWREDLIRINNTILDEHARHNHPN</sequence>